<organism evidence="1 2">
    <name type="scientific">Canavalia gladiata</name>
    <name type="common">Sword bean</name>
    <name type="synonym">Dolichos gladiatus</name>
    <dbReference type="NCBI Taxonomy" id="3824"/>
    <lineage>
        <taxon>Eukaryota</taxon>
        <taxon>Viridiplantae</taxon>
        <taxon>Streptophyta</taxon>
        <taxon>Embryophyta</taxon>
        <taxon>Tracheophyta</taxon>
        <taxon>Spermatophyta</taxon>
        <taxon>Magnoliopsida</taxon>
        <taxon>eudicotyledons</taxon>
        <taxon>Gunneridae</taxon>
        <taxon>Pentapetalae</taxon>
        <taxon>rosids</taxon>
        <taxon>fabids</taxon>
        <taxon>Fabales</taxon>
        <taxon>Fabaceae</taxon>
        <taxon>Papilionoideae</taxon>
        <taxon>50 kb inversion clade</taxon>
        <taxon>NPAAA clade</taxon>
        <taxon>indigoferoid/millettioid clade</taxon>
        <taxon>Phaseoleae</taxon>
        <taxon>Canavalia</taxon>
    </lineage>
</organism>
<proteinExistence type="predicted"/>
<comment type="caution">
    <text evidence="1">The sequence shown here is derived from an EMBL/GenBank/DDBJ whole genome shotgun (WGS) entry which is preliminary data.</text>
</comment>
<evidence type="ECO:0000313" key="2">
    <source>
        <dbReference type="Proteomes" id="UP001367508"/>
    </source>
</evidence>
<reference evidence="1 2" key="1">
    <citation type="submission" date="2024-01" db="EMBL/GenBank/DDBJ databases">
        <title>The genomes of 5 underutilized Papilionoideae crops provide insights into root nodulation and disease resistanc.</title>
        <authorList>
            <person name="Jiang F."/>
        </authorList>
    </citation>
    <scope>NUCLEOTIDE SEQUENCE [LARGE SCALE GENOMIC DNA]</scope>
    <source>
        <strain evidence="1">LVBAO_FW01</strain>
        <tissue evidence="1">Leaves</tissue>
    </source>
</reference>
<name>A0AAN9R6P2_CANGL</name>
<sequence length="102" mass="11853">MRTRYNRKNKPACAYTPSLNEELGQVNLTFPDMRKLLLAPHFLLHWHSHKEACTGFPWLSWFSEGGWLHPGWLKWLACYLAPRSLDSIPKVGNVLKKDSLPH</sequence>
<dbReference type="EMBL" id="JAYMYQ010000001">
    <property type="protein sequence ID" value="KAK7361232.1"/>
    <property type="molecule type" value="Genomic_DNA"/>
</dbReference>
<gene>
    <name evidence="1" type="ORF">VNO77_03280</name>
</gene>
<evidence type="ECO:0000313" key="1">
    <source>
        <dbReference type="EMBL" id="KAK7361232.1"/>
    </source>
</evidence>
<dbReference type="Proteomes" id="UP001367508">
    <property type="component" value="Unassembled WGS sequence"/>
</dbReference>
<dbReference type="AlphaFoldDB" id="A0AAN9R6P2"/>
<protein>
    <submittedName>
        <fullName evidence="1">Uncharacterized protein</fullName>
    </submittedName>
</protein>
<accession>A0AAN9R6P2</accession>
<keyword evidence="2" id="KW-1185">Reference proteome</keyword>